<dbReference type="Pfam" id="PF01242">
    <property type="entry name" value="PTPS"/>
    <property type="match status" value="1"/>
</dbReference>
<organism evidence="1">
    <name type="scientific">uncultured marine thaumarchaeote KM3_99_A02</name>
    <dbReference type="NCBI Taxonomy" id="1456353"/>
    <lineage>
        <taxon>Archaea</taxon>
        <taxon>Nitrososphaerota</taxon>
        <taxon>environmental samples</taxon>
    </lineage>
</organism>
<dbReference type="AlphaFoldDB" id="A0A075I392"/>
<dbReference type="InterPro" id="IPR007115">
    <property type="entry name" value="6-PTP_synth/QueD"/>
</dbReference>
<evidence type="ECO:0008006" key="2">
    <source>
        <dbReference type="Google" id="ProtNLM"/>
    </source>
</evidence>
<reference evidence="1" key="1">
    <citation type="journal article" date="2014" name="Genome Biol. Evol.">
        <title>Pangenome evidence for extensive interdomain horizontal transfer affecting lineage core and shell genes in uncultured planktonic thaumarchaeota and euryarchaeota.</title>
        <authorList>
            <person name="Deschamps P."/>
            <person name="Zivanovic Y."/>
            <person name="Moreira D."/>
            <person name="Rodriguez-Valera F."/>
            <person name="Lopez-Garcia P."/>
        </authorList>
    </citation>
    <scope>NUCLEOTIDE SEQUENCE</scope>
</reference>
<proteinExistence type="predicted"/>
<dbReference type="Gene3D" id="3.30.479.10">
    <property type="entry name" value="6-pyruvoyl tetrahydropterin synthase/QueD"/>
    <property type="match status" value="1"/>
</dbReference>
<evidence type="ECO:0000313" key="1">
    <source>
        <dbReference type="EMBL" id="AIF21282.1"/>
    </source>
</evidence>
<dbReference type="SUPFAM" id="SSF55620">
    <property type="entry name" value="Tetrahydrobiopterin biosynthesis enzymes-like"/>
    <property type="match status" value="1"/>
</dbReference>
<sequence length="41" mass="4820">MFDFPTSENIAMWIFDNLKDKIPISGIKFFEGSNKYCEITK</sequence>
<accession>A0A075I392</accession>
<name>A0A075I392_9ARCH</name>
<protein>
    <recommendedName>
        <fullName evidence="2">6-pyruvoyl tetrahydrobiopterin synthase (QueD, ptpS, PTS)</fullName>
    </recommendedName>
</protein>
<dbReference type="InterPro" id="IPR038418">
    <property type="entry name" value="6-PTP_synth/QueD_sf"/>
</dbReference>
<dbReference type="EMBL" id="KF901186">
    <property type="protein sequence ID" value="AIF21282.1"/>
    <property type="molecule type" value="Genomic_DNA"/>
</dbReference>